<dbReference type="PANTHER" id="PTHR37919">
    <property type="entry name" value="PROTEIN CBG05606"/>
    <property type="match status" value="1"/>
</dbReference>
<evidence type="ECO:0000256" key="1">
    <source>
        <dbReference type="SAM" id="Phobius"/>
    </source>
</evidence>
<organism evidence="2 3">
    <name type="scientific">Massarina eburnea CBS 473.64</name>
    <dbReference type="NCBI Taxonomy" id="1395130"/>
    <lineage>
        <taxon>Eukaryota</taxon>
        <taxon>Fungi</taxon>
        <taxon>Dikarya</taxon>
        <taxon>Ascomycota</taxon>
        <taxon>Pezizomycotina</taxon>
        <taxon>Dothideomycetes</taxon>
        <taxon>Pleosporomycetidae</taxon>
        <taxon>Pleosporales</taxon>
        <taxon>Massarineae</taxon>
        <taxon>Massarinaceae</taxon>
        <taxon>Massarina</taxon>
    </lineage>
</organism>
<dbReference type="Proteomes" id="UP000799753">
    <property type="component" value="Unassembled WGS sequence"/>
</dbReference>
<name>A0A6A6RYU3_9PLEO</name>
<feature type="transmembrane region" description="Helical" evidence="1">
    <location>
        <begin position="91"/>
        <end position="110"/>
    </location>
</feature>
<keyword evidence="1" id="KW-0812">Transmembrane</keyword>
<sequence>DTIYLCLRPNSLPSHKWHDPYFSGTFTVWTSIDRIYGQQGYNKKEGFVLAQSVMNMLEATLCVVYVCIIWTSSTSGVWNACITGSTGAGAVLVGLSAGYVTAVKIALYILREVFSEFRYTGHNEWKPFLVTWCGMKCITCFIESTVKYRDG</sequence>
<proteinExistence type="predicted"/>
<keyword evidence="1" id="KW-1133">Transmembrane helix</keyword>
<protein>
    <submittedName>
        <fullName evidence="2">Uncharacterized protein</fullName>
    </submittedName>
</protein>
<dbReference type="OrthoDB" id="60858at2759"/>
<dbReference type="PANTHER" id="PTHR37919:SF2">
    <property type="entry name" value="EXPERA DOMAIN-CONTAINING PROTEIN"/>
    <property type="match status" value="1"/>
</dbReference>
<dbReference type="EMBL" id="MU006785">
    <property type="protein sequence ID" value="KAF2639951.1"/>
    <property type="molecule type" value="Genomic_DNA"/>
</dbReference>
<gene>
    <name evidence="2" type="ORF">P280DRAFT_526071</name>
</gene>
<reference evidence="2" key="1">
    <citation type="journal article" date="2020" name="Stud. Mycol.">
        <title>101 Dothideomycetes genomes: a test case for predicting lifestyles and emergence of pathogens.</title>
        <authorList>
            <person name="Haridas S."/>
            <person name="Albert R."/>
            <person name="Binder M."/>
            <person name="Bloem J."/>
            <person name="Labutti K."/>
            <person name="Salamov A."/>
            <person name="Andreopoulos B."/>
            <person name="Baker S."/>
            <person name="Barry K."/>
            <person name="Bills G."/>
            <person name="Bluhm B."/>
            <person name="Cannon C."/>
            <person name="Castanera R."/>
            <person name="Culley D."/>
            <person name="Daum C."/>
            <person name="Ezra D."/>
            <person name="Gonzalez J."/>
            <person name="Henrissat B."/>
            <person name="Kuo A."/>
            <person name="Liang C."/>
            <person name="Lipzen A."/>
            <person name="Lutzoni F."/>
            <person name="Magnuson J."/>
            <person name="Mondo S."/>
            <person name="Nolan M."/>
            <person name="Ohm R."/>
            <person name="Pangilinan J."/>
            <person name="Park H.-J."/>
            <person name="Ramirez L."/>
            <person name="Alfaro M."/>
            <person name="Sun H."/>
            <person name="Tritt A."/>
            <person name="Yoshinaga Y."/>
            <person name="Zwiers L.-H."/>
            <person name="Turgeon B."/>
            <person name="Goodwin S."/>
            <person name="Spatafora J."/>
            <person name="Crous P."/>
            <person name="Grigoriev I."/>
        </authorList>
    </citation>
    <scope>NUCLEOTIDE SEQUENCE</scope>
    <source>
        <strain evidence="2">CBS 473.64</strain>
    </source>
</reference>
<keyword evidence="1" id="KW-0472">Membrane</keyword>
<evidence type="ECO:0000313" key="3">
    <source>
        <dbReference type="Proteomes" id="UP000799753"/>
    </source>
</evidence>
<dbReference type="AlphaFoldDB" id="A0A6A6RYU3"/>
<feature type="non-terminal residue" evidence="2">
    <location>
        <position position="1"/>
    </location>
</feature>
<evidence type="ECO:0000313" key="2">
    <source>
        <dbReference type="EMBL" id="KAF2639951.1"/>
    </source>
</evidence>
<accession>A0A6A6RYU3</accession>
<keyword evidence="3" id="KW-1185">Reference proteome</keyword>